<dbReference type="RefSeq" id="WP_127048702.1">
    <property type="nucleotide sequence ID" value="NZ_RZGZ01000002.1"/>
</dbReference>
<organism evidence="4 5">
    <name type="scientific">Labedella endophytica</name>
    <dbReference type="NCBI Taxonomy" id="1523160"/>
    <lineage>
        <taxon>Bacteria</taxon>
        <taxon>Bacillati</taxon>
        <taxon>Actinomycetota</taxon>
        <taxon>Actinomycetes</taxon>
        <taxon>Micrococcales</taxon>
        <taxon>Microbacteriaceae</taxon>
        <taxon>Labedella</taxon>
    </lineage>
</organism>
<comment type="caution">
    <text evidence="4">The sequence shown here is derived from an EMBL/GenBank/DDBJ whole genome shotgun (WGS) entry which is preliminary data.</text>
</comment>
<dbReference type="PANTHER" id="PTHR47505">
    <property type="entry name" value="DNA UTILIZATION PROTEIN YHGH"/>
    <property type="match status" value="1"/>
</dbReference>
<feature type="compositionally biased region" description="Basic residues" evidence="2">
    <location>
        <begin position="225"/>
        <end position="234"/>
    </location>
</feature>
<dbReference type="Pfam" id="PF00156">
    <property type="entry name" value="Pribosyltran"/>
    <property type="match status" value="1"/>
</dbReference>
<dbReference type="EMBL" id="RZGZ01000002">
    <property type="protein sequence ID" value="RUR01306.1"/>
    <property type="molecule type" value="Genomic_DNA"/>
</dbReference>
<dbReference type="InterPro" id="IPR000836">
    <property type="entry name" value="PRTase_dom"/>
</dbReference>
<sequence>MTVRVPASVVTAVTRATAVLLPVSCAGCGLEDVPVCRACRLQCEPVVRSEVVHGFTVWFAVDYGDAVARIVVAFKNDGRTGLARVLAEPFGRSVDAALAAVDRDEEEDPRGQVPAVLVVPIPSRRASMRRRGYRPVSVLAHRAGVRLDTRVRFVRQPLDQLRLGRADRRANVRAAMSADDGVTGRRVLIVDDVLTSGATLSEAARAIRAAGGIVVGAAVLARTPPGRRRRHRRGGLLGGPSVSP</sequence>
<evidence type="ECO:0000313" key="5">
    <source>
        <dbReference type="Proteomes" id="UP000274909"/>
    </source>
</evidence>
<dbReference type="InterPro" id="IPR051910">
    <property type="entry name" value="ComF/GntX_DNA_util-trans"/>
</dbReference>
<dbReference type="Proteomes" id="UP000274909">
    <property type="component" value="Unassembled WGS sequence"/>
</dbReference>
<reference evidence="4 5" key="1">
    <citation type="submission" date="2018-12" db="EMBL/GenBank/DDBJ databases">
        <authorList>
            <person name="Li F."/>
        </authorList>
    </citation>
    <scope>NUCLEOTIDE SEQUENCE [LARGE SCALE GENOMIC DNA]</scope>
    <source>
        <strain evidence="4 5">EGI 6500705</strain>
    </source>
</reference>
<name>A0A3S0VTV0_9MICO</name>
<proteinExistence type="inferred from homology"/>
<dbReference type="Gene3D" id="3.40.50.2020">
    <property type="match status" value="1"/>
</dbReference>
<comment type="similarity">
    <text evidence="1">Belongs to the ComF/GntX family.</text>
</comment>
<evidence type="ECO:0000256" key="2">
    <source>
        <dbReference type="SAM" id="MobiDB-lite"/>
    </source>
</evidence>
<feature type="domain" description="Phosphoribosyltransferase" evidence="3">
    <location>
        <begin position="171"/>
        <end position="228"/>
    </location>
</feature>
<dbReference type="OrthoDB" id="5242900at2"/>
<dbReference type="AlphaFoldDB" id="A0A3S0VTV0"/>
<dbReference type="SUPFAM" id="SSF53271">
    <property type="entry name" value="PRTase-like"/>
    <property type="match status" value="1"/>
</dbReference>
<evidence type="ECO:0000259" key="3">
    <source>
        <dbReference type="Pfam" id="PF00156"/>
    </source>
</evidence>
<evidence type="ECO:0000313" key="4">
    <source>
        <dbReference type="EMBL" id="RUR01306.1"/>
    </source>
</evidence>
<gene>
    <name evidence="4" type="ORF">ELQ94_07295</name>
</gene>
<feature type="region of interest" description="Disordered" evidence="2">
    <location>
        <begin position="224"/>
        <end position="244"/>
    </location>
</feature>
<dbReference type="CDD" id="cd06223">
    <property type="entry name" value="PRTases_typeI"/>
    <property type="match status" value="1"/>
</dbReference>
<keyword evidence="5" id="KW-1185">Reference proteome</keyword>
<dbReference type="PANTHER" id="PTHR47505:SF1">
    <property type="entry name" value="DNA UTILIZATION PROTEIN YHGH"/>
    <property type="match status" value="1"/>
</dbReference>
<protein>
    <submittedName>
        <fullName evidence="4">ComF family protein</fullName>
    </submittedName>
</protein>
<evidence type="ECO:0000256" key="1">
    <source>
        <dbReference type="ARBA" id="ARBA00008007"/>
    </source>
</evidence>
<dbReference type="InterPro" id="IPR029057">
    <property type="entry name" value="PRTase-like"/>
</dbReference>
<accession>A0A3S0VTV0</accession>